<keyword evidence="2" id="KW-1185">Reference proteome</keyword>
<dbReference type="PANTHER" id="PTHR48098:SF1">
    <property type="entry name" value="DIACYLGLYCEROL ACYLTRANSFERASE_MYCOLYLTRANSFERASE AG85A"/>
    <property type="match status" value="1"/>
</dbReference>
<evidence type="ECO:0000313" key="2">
    <source>
        <dbReference type="Proteomes" id="UP001321582"/>
    </source>
</evidence>
<gene>
    <name evidence="1" type="ORF">HLVA_08320</name>
</gene>
<evidence type="ECO:0008006" key="3">
    <source>
        <dbReference type="Google" id="ProtNLM"/>
    </source>
</evidence>
<dbReference type="RefSeq" id="WP_307905195.1">
    <property type="nucleotide sequence ID" value="NZ_AP027059.1"/>
</dbReference>
<dbReference type="PANTHER" id="PTHR48098">
    <property type="entry name" value="ENTEROCHELIN ESTERASE-RELATED"/>
    <property type="match status" value="1"/>
</dbReference>
<name>A0AAU9DPC3_9FUSO</name>
<dbReference type="Gene3D" id="3.40.50.1820">
    <property type="entry name" value="alpha/beta hydrolase"/>
    <property type="match status" value="1"/>
</dbReference>
<dbReference type="Proteomes" id="UP001321582">
    <property type="component" value="Chromosome"/>
</dbReference>
<reference evidence="1 2" key="1">
    <citation type="submission" date="2022-11" db="EMBL/GenBank/DDBJ databases">
        <title>Haliovirga abyssi gen. nov., sp. nov., a mesophilic fermentative bacterium isolated from the Iheya North hydrothermal field and the proposal of Haliovirgaceae fam. nov.</title>
        <authorList>
            <person name="Miyazaki U."/>
            <person name="Tame A."/>
            <person name="Miyazaki J."/>
            <person name="Takai K."/>
            <person name="Sawayama S."/>
            <person name="Kitajima M."/>
            <person name="Okamoto A."/>
            <person name="Nakagawa S."/>
        </authorList>
    </citation>
    <scope>NUCLEOTIDE SEQUENCE [LARGE SCALE GENOMIC DNA]</scope>
    <source>
        <strain evidence="1 2">IC12</strain>
    </source>
</reference>
<proteinExistence type="predicted"/>
<evidence type="ECO:0000313" key="1">
    <source>
        <dbReference type="EMBL" id="BDU50263.1"/>
    </source>
</evidence>
<dbReference type="GO" id="GO:0016747">
    <property type="term" value="F:acyltransferase activity, transferring groups other than amino-acyl groups"/>
    <property type="evidence" value="ECO:0007669"/>
    <property type="project" value="TreeGrafter"/>
</dbReference>
<dbReference type="AlphaFoldDB" id="A0AAU9DPC3"/>
<dbReference type="Pfam" id="PF00756">
    <property type="entry name" value="Esterase"/>
    <property type="match status" value="1"/>
</dbReference>
<organism evidence="1 2">
    <name type="scientific">Haliovirga abyssi</name>
    <dbReference type="NCBI Taxonomy" id="2996794"/>
    <lineage>
        <taxon>Bacteria</taxon>
        <taxon>Fusobacteriati</taxon>
        <taxon>Fusobacteriota</taxon>
        <taxon>Fusobacteriia</taxon>
        <taxon>Fusobacteriales</taxon>
        <taxon>Haliovirgaceae</taxon>
        <taxon>Haliovirga</taxon>
    </lineage>
</organism>
<accession>A0AAU9DPC3</accession>
<protein>
    <recommendedName>
        <fullName evidence="3">Esterase</fullName>
    </recommendedName>
</protein>
<dbReference type="EMBL" id="AP027059">
    <property type="protein sequence ID" value="BDU50263.1"/>
    <property type="molecule type" value="Genomic_DNA"/>
</dbReference>
<dbReference type="SUPFAM" id="SSF53474">
    <property type="entry name" value="alpha/beta-Hydrolases"/>
    <property type="match status" value="1"/>
</dbReference>
<dbReference type="KEGG" id="haby:HLVA_08320"/>
<dbReference type="InterPro" id="IPR029058">
    <property type="entry name" value="AB_hydrolase_fold"/>
</dbReference>
<dbReference type="PROSITE" id="PS51257">
    <property type="entry name" value="PROKAR_LIPOPROTEIN"/>
    <property type="match status" value="1"/>
</dbReference>
<dbReference type="InterPro" id="IPR000801">
    <property type="entry name" value="Esterase-like"/>
</dbReference>
<sequence>MKKWLLLVLLFLVIGCNKFNDEILNYNSVKKINNKKYNSEKSKKGVKKMEFQSFMLENNIKKNSIKSKFVPETMEYYVLLPQNYNKNKKYPVLYLLHGITDKAEYWFDKAEILSRYKEIRNKKIIGDMILIFPESGNDGRSWYTNFERDKKNKYEDYFIKELIPDVEKKYSVYKSPDKRAIAGFSMGGYGAYALFMRNIEKFKVVGSFAGALNLNRVAFNKKELGVYKFLWLPDIFIKDENGKSFEYSFGNFPMKWLNKNPYKLIDKLYKEKKDELKSKYFYLSVGKNDIEDYHMIYQWQDMCEKLEKYKLNYKANLVENEEHTWEYVRRDFENLLLYVWDKLEEE</sequence>
<dbReference type="InterPro" id="IPR050583">
    <property type="entry name" value="Mycobacterial_A85_antigen"/>
</dbReference>